<dbReference type="EMBL" id="JBBPBM010000020">
    <property type="protein sequence ID" value="KAK8551456.1"/>
    <property type="molecule type" value="Genomic_DNA"/>
</dbReference>
<dbReference type="Proteomes" id="UP001472677">
    <property type="component" value="Unassembled WGS sequence"/>
</dbReference>
<keyword evidence="2" id="KW-1185">Reference proteome</keyword>
<reference evidence="1 2" key="1">
    <citation type="journal article" date="2024" name="G3 (Bethesda)">
        <title>Genome assembly of Hibiscus sabdariffa L. provides insights into metabolisms of medicinal natural products.</title>
        <authorList>
            <person name="Kim T."/>
        </authorList>
    </citation>
    <scope>NUCLEOTIDE SEQUENCE [LARGE SCALE GENOMIC DNA]</scope>
    <source>
        <strain evidence="1">TK-2024</strain>
        <tissue evidence="1">Old leaves</tissue>
    </source>
</reference>
<evidence type="ECO:0000313" key="2">
    <source>
        <dbReference type="Proteomes" id="UP001472677"/>
    </source>
</evidence>
<comment type="caution">
    <text evidence="1">The sequence shown here is derived from an EMBL/GenBank/DDBJ whole genome shotgun (WGS) entry which is preliminary data.</text>
</comment>
<sequence>MGVSESVKKGFPKSNQSVSLDRDRLLSVPTLKDSLSSASNELKLLPPTNTVQLQSHGKGKRQAYCFLLPICTAACKGPAPKRLFLVKRTPKLQNFRRR</sequence>
<evidence type="ECO:0000313" key="1">
    <source>
        <dbReference type="EMBL" id="KAK8551456.1"/>
    </source>
</evidence>
<name>A0ABR2E334_9ROSI</name>
<gene>
    <name evidence="1" type="ORF">V6N12_040094</name>
</gene>
<protein>
    <submittedName>
        <fullName evidence="1">Uncharacterized protein</fullName>
    </submittedName>
</protein>
<organism evidence="1 2">
    <name type="scientific">Hibiscus sabdariffa</name>
    <name type="common">roselle</name>
    <dbReference type="NCBI Taxonomy" id="183260"/>
    <lineage>
        <taxon>Eukaryota</taxon>
        <taxon>Viridiplantae</taxon>
        <taxon>Streptophyta</taxon>
        <taxon>Embryophyta</taxon>
        <taxon>Tracheophyta</taxon>
        <taxon>Spermatophyta</taxon>
        <taxon>Magnoliopsida</taxon>
        <taxon>eudicotyledons</taxon>
        <taxon>Gunneridae</taxon>
        <taxon>Pentapetalae</taxon>
        <taxon>rosids</taxon>
        <taxon>malvids</taxon>
        <taxon>Malvales</taxon>
        <taxon>Malvaceae</taxon>
        <taxon>Malvoideae</taxon>
        <taxon>Hibiscus</taxon>
    </lineage>
</organism>
<proteinExistence type="predicted"/>
<accession>A0ABR2E334</accession>